<dbReference type="GO" id="GO:0005524">
    <property type="term" value="F:ATP binding"/>
    <property type="evidence" value="ECO:0007669"/>
    <property type="project" value="UniProtKB-UniRule"/>
</dbReference>
<dbReference type="InterPro" id="IPR036412">
    <property type="entry name" value="HAD-like_sf"/>
</dbReference>
<reference evidence="18" key="1">
    <citation type="submission" date="2016-10" db="EMBL/GenBank/DDBJ databases">
        <authorList>
            <person name="Varghese N."/>
            <person name="Submissions S."/>
        </authorList>
    </citation>
    <scope>NUCLEOTIDE SEQUENCE [LARGE SCALE GENOMIC DNA]</scope>
    <source>
        <strain evidence="18">DSM 17101</strain>
    </source>
</reference>
<dbReference type="SUPFAM" id="SSF55008">
    <property type="entry name" value="HMA, heavy metal-associated domain"/>
    <property type="match status" value="1"/>
</dbReference>
<feature type="transmembrane region" description="Helical" evidence="15">
    <location>
        <begin position="746"/>
        <end position="762"/>
    </location>
</feature>
<dbReference type="CDD" id="cd00371">
    <property type="entry name" value="HMA"/>
    <property type="match status" value="1"/>
</dbReference>
<keyword evidence="5" id="KW-0597">Phosphoprotein</keyword>
<dbReference type="Proteomes" id="UP000199317">
    <property type="component" value="Unassembled WGS sequence"/>
</dbReference>
<dbReference type="InterPro" id="IPR059000">
    <property type="entry name" value="ATPase_P-type_domA"/>
</dbReference>
<dbReference type="AlphaFoldDB" id="A0A1H0S2U0"/>
<dbReference type="GO" id="GO:0005507">
    <property type="term" value="F:copper ion binding"/>
    <property type="evidence" value="ECO:0007669"/>
    <property type="project" value="TreeGrafter"/>
</dbReference>
<protein>
    <submittedName>
        <fullName evidence="17">Cu2+-exporting ATPase</fullName>
    </submittedName>
</protein>
<keyword evidence="14 15" id="KW-0472">Membrane</keyword>
<dbReference type="OrthoDB" id="8552908at2"/>
<dbReference type="Pfam" id="PF00122">
    <property type="entry name" value="E1-E2_ATPase"/>
    <property type="match status" value="1"/>
</dbReference>
<comment type="similarity">
    <text evidence="2 15">Belongs to the cation transport ATPase (P-type) (TC 3.A.3) family. Type IB subfamily.</text>
</comment>
<keyword evidence="10" id="KW-0460">Magnesium</keyword>
<feature type="transmembrane region" description="Helical" evidence="15">
    <location>
        <begin position="203"/>
        <end position="223"/>
    </location>
</feature>
<evidence type="ECO:0000256" key="1">
    <source>
        <dbReference type="ARBA" id="ARBA00004651"/>
    </source>
</evidence>
<keyword evidence="7 15" id="KW-0479">Metal-binding</keyword>
<evidence type="ECO:0000256" key="7">
    <source>
        <dbReference type="ARBA" id="ARBA00022723"/>
    </source>
</evidence>
<evidence type="ECO:0000259" key="16">
    <source>
        <dbReference type="PROSITE" id="PS50846"/>
    </source>
</evidence>
<dbReference type="SUPFAM" id="SSF81660">
    <property type="entry name" value="Metal cation-transporting ATPase, ATP-binding domain N"/>
    <property type="match status" value="1"/>
</dbReference>
<dbReference type="InterPro" id="IPR006121">
    <property type="entry name" value="HMA_dom"/>
</dbReference>
<dbReference type="InterPro" id="IPR001757">
    <property type="entry name" value="P_typ_ATPase"/>
</dbReference>
<evidence type="ECO:0000256" key="13">
    <source>
        <dbReference type="ARBA" id="ARBA00023065"/>
    </source>
</evidence>
<dbReference type="SUPFAM" id="SSF81665">
    <property type="entry name" value="Calcium ATPase, transmembrane domain M"/>
    <property type="match status" value="1"/>
</dbReference>
<evidence type="ECO:0000256" key="8">
    <source>
        <dbReference type="ARBA" id="ARBA00022741"/>
    </source>
</evidence>
<evidence type="ECO:0000256" key="6">
    <source>
        <dbReference type="ARBA" id="ARBA00022692"/>
    </source>
</evidence>
<dbReference type="Pfam" id="PF00403">
    <property type="entry name" value="HMA"/>
    <property type="match status" value="1"/>
</dbReference>
<feature type="transmembrane region" description="Helical" evidence="15">
    <location>
        <begin position="388"/>
        <end position="408"/>
    </location>
</feature>
<gene>
    <name evidence="17" type="ORF">SAMN04489708_11185</name>
</gene>
<evidence type="ECO:0000256" key="11">
    <source>
        <dbReference type="ARBA" id="ARBA00022967"/>
    </source>
</evidence>
<name>A0A1H0S2U0_9BURK</name>
<keyword evidence="11" id="KW-1278">Translocase</keyword>
<dbReference type="InterPro" id="IPR018303">
    <property type="entry name" value="ATPase_P-typ_P_site"/>
</dbReference>
<dbReference type="Gene3D" id="1.20.1110.10">
    <property type="entry name" value="Calcium-transporting ATPase, transmembrane domain"/>
    <property type="match status" value="1"/>
</dbReference>
<feature type="transmembrane region" description="Helical" evidence="15">
    <location>
        <begin position="134"/>
        <end position="153"/>
    </location>
</feature>
<evidence type="ECO:0000256" key="9">
    <source>
        <dbReference type="ARBA" id="ARBA00022840"/>
    </source>
</evidence>
<feature type="domain" description="HMA" evidence="16">
    <location>
        <begin position="50"/>
        <end position="116"/>
    </location>
</feature>
<comment type="subcellular location">
    <subcellularLocation>
        <location evidence="1">Cell membrane</location>
        <topology evidence="1">Multi-pass membrane protein</topology>
    </subcellularLocation>
</comment>
<evidence type="ECO:0000256" key="15">
    <source>
        <dbReference type="RuleBase" id="RU362081"/>
    </source>
</evidence>
<dbReference type="GO" id="GO:0016887">
    <property type="term" value="F:ATP hydrolysis activity"/>
    <property type="evidence" value="ECO:0007669"/>
    <property type="project" value="InterPro"/>
</dbReference>
<evidence type="ECO:0000313" key="18">
    <source>
        <dbReference type="Proteomes" id="UP000199317"/>
    </source>
</evidence>
<evidence type="ECO:0000256" key="12">
    <source>
        <dbReference type="ARBA" id="ARBA00022989"/>
    </source>
</evidence>
<keyword evidence="6 15" id="KW-0812">Transmembrane</keyword>
<feature type="transmembrane region" description="Helical" evidence="15">
    <location>
        <begin position="235"/>
        <end position="253"/>
    </location>
</feature>
<keyword evidence="8 15" id="KW-0547">Nucleotide-binding</keyword>
<keyword evidence="13" id="KW-0406">Ion transport</keyword>
<dbReference type="InterPro" id="IPR023214">
    <property type="entry name" value="HAD_sf"/>
</dbReference>
<dbReference type="GO" id="GO:0005886">
    <property type="term" value="C:plasma membrane"/>
    <property type="evidence" value="ECO:0007669"/>
    <property type="project" value="UniProtKB-SubCell"/>
</dbReference>
<organism evidence="17 18">
    <name type="scientific">Paracidovorax cattleyae</name>
    <dbReference type="NCBI Taxonomy" id="80868"/>
    <lineage>
        <taxon>Bacteria</taxon>
        <taxon>Pseudomonadati</taxon>
        <taxon>Pseudomonadota</taxon>
        <taxon>Betaproteobacteria</taxon>
        <taxon>Burkholderiales</taxon>
        <taxon>Comamonadaceae</taxon>
        <taxon>Paracidovorax</taxon>
    </lineage>
</organism>
<keyword evidence="4 15" id="KW-1003">Cell membrane</keyword>
<dbReference type="NCBIfam" id="TIGR01525">
    <property type="entry name" value="ATPase-IB_hvy"/>
    <property type="match status" value="1"/>
</dbReference>
<evidence type="ECO:0000256" key="14">
    <source>
        <dbReference type="ARBA" id="ARBA00023136"/>
    </source>
</evidence>
<feature type="transmembrane region" description="Helical" evidence="15">
    <location>
        <begin position="414"/>
        <end position="447"/>
    </location>
</feature>
<proteinExistence type="inferred from homology"/>
<dbReference type="SUPFAM" id="SSF81653">
    <property type="entry name" value="Calcium ATPase, transduction domain A"/>
    <property type="match status" value="1"/>
</dbReference>
<dbReference type="InterPro" id="IPR008250">
    <property type="entry name" value="ATPase_P-typ_transduc_dom_A_sf"/>
</dbReference>
<dbReference type="Gene3D" id="3.40.50.1000">
    <property type="entry name" value="HAD superfamily/HAD-like"/>
    <property type="match status" value="1"/>
</dbReference>
<dbReference type="PRINTS" id="PR00119">
    <property type="entry name" value="CATATPASE"/>
</dbReference>
<evidence type="ECO:0000256" key="3">
    <source>
        <dbReference type="ARBA" id="ARBA00022448"/>
    </source>
</evidence>
<dbReference type="PROSITE" id="PS00154">
    <property type="entry name" value="ATPASE_E1_E2"/>
    <property type="match status" value="1"/>
</dbReference>
<dbReference type="InterPro" id="IPR023299">
    <property type="entry name" value="ATPase_P-typ_cyto_dom_N"/>
</dbReference>
<accession>A0A1H0S2U0</accession>
<feature type="transmembrane region" description="Helical" evidence="15">
    <location>
        <begin position="173"/>
        <end position="191"/>
    </location>
</feature>
<evidence type="ECO:0000256" key="10">
    <source>
        <dbReference type="ARBA" id="ARBA00022842"/>
    </source>
</evidence>
<dbReference type="EMBL" id="FNJL01000011">
    <property type="protein sequence ID" value="SDP36004.1"/>
    <property type="molecule type" value="Genomic_DNA"/>
</dbReference>
<keyword evidence="12 15" id="KW-1133">Transmembrane helix</keyword>
<keyword evidence="9 15" id="KW-0067">ATP-binding</keyword>
<dbReference type="InterPro" id="IPR027256">
    <property type="entry name" value="P-typ_ATPase_IB"/>
</dbReference>
<dbReference type="PANTHER" id="PTHR43520">
    <property type="entry name" value="ATP7, ISOFORM B"/>
    <property type="match status" value="1"/>
</dbReference>
<sequence>MMSDSSVPVDAADSAAELLDDPQEWPAFGRPVRTQATDAAEPGHTTEGLWESHVVLGGMHCAACALTVEDALRGVPGVLQAEVSAATHRARVVWDARRVRPSRWMAAVARAGYPALPAMDALAREQRRREGRKALWRWLVAGFCMMQVMMYAWPAYVAQPGDLTAEMERLLRWASWVITLPMMIFSCGPFFSSALRDLRLRRVSMDLPVALGMGITFVVSTAGTFDPAGAFGREVYYDSLTMFVFFLLTGRWLEMRLRDRTAGALEAVMNRLPDSVERRGADNAFARVAVRRLAVDDVVRILPGEAFPADGRIERGSTQVDEALLTGESTPLPRAEGAAVTAGSYNLRAPVEVRVERVGGDTRFAEIVALMEAASAQKPRLAQLADRIARPFLAGVLVAAGLAAAWWWKADPEHALMVAVAVLIVTCPCALSLATPVAMLTAAGALARQGVLVRNLQGLEALAAVDTIVFDKTGTLTQDGIRIAGVHPAQGFTQADALALAAALARHSLHPLSRALVEAAGPPGERAGARWRLSDMREVAGQGLAARVDDLQGLRAPAVLRLGRAAGAGAAATQRVALSAEPLQVDSLADSPVEGAASAGAPPAAWPAEVACFEWREDLRPDAAGVVARLREAGLSVELLSGDRADAVARVAASAGIDVARGDCSPQDKLDRMRALQAAGRHVAMVGDGLNDGPVLAGAHVSFAFGRAVPLARSRSDFVVMGDQLALVERSVRLARRTLRVVRQNLAWAAAYNALCVPLAVAGWMPAWLAGLGMALSSLLVVANAARLARGAGGDAGTAAVGADAALPPTAAPLAQGAA</sequence>
<evidence type="ECO:0000256" key="5">
    <source>
        <dbReference type="ARBA" id="ARBA00022553"/>
    </source>
</evidence>
<dbReference type="Gene3D" id="3.40.1110.10">
    <property type="entry name" value="Calcium-transporting ATPase, cytoplasmic domain N"/>
    <property type="match status" value="1"/>
</dbReference>
<dbReference type="InterPro" id="IPR023298">
    <property type="entry name" value="ATPase_P-typ_TM_dom_sf"/>
</dbReference>
<dbReference type="InterPro" id="IPR036163">
    <property type="entry name" value="HMA_dom_sf"/>
</dbReference>
<dbReference type="GO" id="GO:0055070">
    <property type="term" value="P:copper ion homeostasis"/>
    <property type="evidence" value="ECO:0007669"/>
    <property type="project" value="TreeGrafter"/>
</dbReference>
<keyword evidence="18" id="KW-1185">Reference proteome</keyword>
<dbReference type="NCBIfam" id="TIGR01494">
    <property type="entry name" value="ATPase_P-type"/>
    <property type="match status" value="2"/>
</dbReference>
<dbReference type="RefSeq" id="WP_092834534.1">
    <property type="nucleotide sequence ID" value="NZ_FNJL01000011.1"/>
</dbReference>
<dbReference type="Gene3D" id="2.70.150.10">
    <property type="entry name" value="Calcium-transporting ATPase, cytoplasmic transduction domain A"/>
    <property type="match status" value="1"/>
</dbReference>
<dbReference type="Pfam" id="PF00702">
    <property type="entry name" value="Hydrolase"/>
    <property type="match status" value="1"/>
</dbReference>
<dbReference type="Gene3D" id="3.30.70.100">
    <property type="match status" value="1"/>
</dbReference>
<dbReference type="SUPFAM" id="SSF56784">
    <property type="entry name" value="HAD-like"/>
    <property type="match status" value="1"/>
</dbReference>
<dbReference type="PROSITE" id="PS50846">
    <property type="entry name" value="HMA_2"/>
    <property type="match status" value="1"/>
</dbReference>
<keyword evidence="3" id="KW-0813">Transport</keyword>
<dbReference type="PANTHER" id="PTHR43520:SF5">
    <property type="entry name" value="CATION-TRANSPORTING P-TYPE ATPASE-RELATED"/>
    <property type="match status" value="1"/>
</dbReference>
<evidence type="ECO:0000256" key="4">
    <source>
        <dbReference type="ARBA" id="ARBA00022475"/>
    </source>
</evidence>
<evidence type="ECO:0000256" key="2">
    <source>
        <dbReference type="ARBA" id="ARBA00006024"/>
    </source>
</evidence>
<evidence type="ECO:0000313" key="17">
    <source>
        <dbReference type="EMBL" id="SDP36004.1"/>
    </source>
</evidence>
<dbReference type="GO" id="GO:0043682">
    <property type="term" value="F:P-type divalent copper transporter activity"/>
    <property type="evidence" value="ECO:0007669"/>
    <property type="project" value="TreeGrafter"/>
</dbReference>